<dbReference type="EC" id="2.7.4.16" evidence="2"/>
<evidence type="ECO:0000256" key="1">
    <source>
        <dbReference type="ARBA" id="ARBA00022977"/>
    </source>
</evidence>
<comment type="catalytic activity">
    <reaction evidence="2">
        <text>thiamine phosphate + ATP = thiamine diphosphate + ADP</text>
        <dbReference type="Rhea" id="RHEA:15913"/>
        <dbReference type="ChEBI" id="CHEBI:30616"/>
        <dbReference type="ChEBI" id="CHEBI:37575"/>
        <dbReference type="ChEBI" id="CHEBI:58937"/>
        <dbReference type="ChEBI" id="CHEBI:456216"/>
        <dbReference type="EC" id="2.7.4.16"/>
    </reaction>
</comment>
<dbReference type="RefSeq" id="WP_079551589.1">
    <property type="nucleotide sequence ID" value="NZ_LT670847.1"/>
</dbReference>
<dbReference type="InterPro" id="IPR016188">
    <property type="entry name" value="PurM-like_N"/>
</dbReference>
<gene>
    <name evidence="2" type="primary">thiL</name>
    <name evidence="5" type="ORF">SAMN05878437_0869</name>
</gene>
<dbReference type="Pfam" id="PF02769">
    <property type="entry name" value="AIRS_C"/>
    <property type="match status" value="1"/>
</dbReference>
<dbReference type="EMBL" id="LT670847">
    <property type="protein sequence ID" value="SHM03011.1"/>
    <property type="molecule type" value="Genomic_DNA"/>
</dbReference>
<keyword evidence="2 5" id="KW-0418">Kinase</keyword>
<keyword evidence="1 2" id="KW-0784">Thiamine biosynthesis</keyword>
<dbReference type="GO" id="GO:0005524">
    <property type="term" value="F:ATP binding"/>
    <property type="evidence" value="ECO:0007669"/>
    <property type="project" value="UniProtKB-UniRule"/>
</dbReference>
<dbReference type="InterPro" id="IPR036676">
    <property type="entry name" value="PurM-like_C_sf"/>
</dbReference>
<comment type="similarity">
    <text evidence="2">Belongs to the thiamine-monophosphate kinase family.</text>
</comment>
<dbReference type="InterPro" id="IPR006283">
    <property type="entry name" value="ThiL-like"/>
</dbReference>
<dbReference type="STRING" id="29571.SAMN05878437_0869"/>
<dbReference type="AlphaFoldDB" id="A0A1M7FG11"/>
<evidence type="ECO:0000313" key="6">
    <source>
        <dbReference type="Proteomes" id="UP000190911"/>
    </source>
</evidence>
<feature type="binding site" evidence="2">
    <location>
        <position position="152"/>
    </location>
    <ligand>
        <name>ATP</name>
        <dbReference type="ChEBI" id="CHEBI:30616"/>
    </ligand>
</feature>
<evidence type="ECO:0000313" key="5">
    <source>
        <dbReference type="EMBL" id="SHM03011.1"/>
    </source>
</evidence>
<comment type="miscellaneous">
    <text evidence="2">Reaction mechanism of ThiL seems to utilize a direct, inline transfer of the gamma-phosphate of ATP to TMP rather than a phosphorylated enzyme intermediate.</text>
</comment>
<dbReference type="GO" id="GO:0009229">
    <property type="term" value="P:thiamine diphosphate biosynthetic process"/>
    <property type="evidence" value="ECO:0007669"/>
    <property type="project" value="UniProtKB-UniRule"/>
</dbReference>
<dbReference type="GO" id="GO:0000287">
    <property type="term" value="F:magnesium ion binding"/>
    <property type="evidence" value="ECO:0007669"/>
    <property type="project" value="UniProtKB-UniRule"/>
</dbReference>
<proteinExistence type="inferred from homology"/>
<sequence length="336" mass="34206">MLAEFDLIRHYFTAPGAADSRVALGIGDDATLLVPRAGHELAVSVDTSVTNVHFPDDAPASAVGHRALAVAVSDLAAMGARARWCWMALTLDARRFADEDAADAWLSGYAQGFLGGCAAYDSTLVGGDVTSGTLAISVTVMGDVPTGQALKRSGAVVGDVVAVTGALGGGAGGLELWQRGERDLSHPLLRRYLLPEPRLEAGMALRGLATSAMDISDGLLADLGHIRRASNVDVQLDADAVPLAEGLTAALGADAARRAALSGGDDYELLITIAPENFARAQAALDAQGLALSAVGRCVAPGAVSSGDGSVDAAAGDYHGWQHFAPASATVPGDSR</sequence>
<feature type="binding site" evidence="2">
    <location>
        <position position="128"/>
    </location>
    <ligand>
        <name>Mg(2+)</name>
        <dbReference type="ChEBI" id="CHEBI:18420"/>
        <label>1</label>
    </ligand>
</feature>
<keyword evidence="2" id="KW-0547">Nucleotide-binding</keyword>
<feature type="binding site" evidence="2">
    <location>
        <position position="74"/>
    </location>
    <ligand>
        <name>Mg(2+)</name>
        <dbReference type="ChEBI" id="CHEBI:18420"/>
        <label>2</label>
    </ligand>
</feature>
<feature type="binding site" evidence="2">
    <location>
        <position position="265"/>
    </location>
    <ligand>
        <name>substrate</name>
    </ligand>
</feature>
<dbReference type="PANTHER" id="PTHR30270:SF0">
    <property type="entry name" value="THIAMINE-MONOPHOSPHATE KINASE"/>
    <property type="match status" value="1"/>
</dbReference>
<keyword evidence="2" id="KW-0067">ATP-binding</keyword>
<feature type="binding site" evidence="2">
    <location>
        <position position="321"/>
    </location>
    <ligand>
        <name>substrate</name>
    </ligand>
</feature>
<feature type="binding site" evidence="2">
    <location>
        <position position="46"/>
    </location>
    <ligand>
        <name>Mg(2+)</name>
        <dbReference type="ChEBI" id="CHEBI:18420"/>
        <label>1</label>
    </ligand>
</feature>
<dbReference type="GO" id="GO:0009030">
    <property type="term" value="F:thiamine-phosphate kinase activity"/>
    <property type="evidence" value="ECO:0007669"/>
    <property type="project" value="UniProtKB-UniRule"/>
</dbReference>
<evidence type="ECO:0000259" key="4">
    <source>
        <dbReference type="Pfam" id="PF02769"/>
    </source>
</evidence>
<keyword evidence="2" id="KW-0460">Magnesium</keyword>
<feature type="domain" description="PurM-like N-terminal" evidence="3">
    <location>
        <begin position="27"/>
        <end position="143"/>
    </location>
</feature>
<comment type="function">
    <text evidence="2">Catalyzes the ATP-dependent phosphorylation of thiamine-monophosphate (TMP) to form thiamine-pyrophosphate (TPP), the active form of vitamin B1.</text>
</comment>
<feature type="binding site" evidence="2">
    <location>
        <position position="44"/>
    </location>
    <ligand>
        <name>Mg(2+)</name>
        <dbReference type="ChEBI" id="CHEBI:18420"/>
        <label>4</label>
    </ligand>
</feature>
<dbReference type="SUPFAM" id="SSF55326">
    <property type="entry name" value="PurM N-terminal domain-like"/>
    <property type="match status" value="1"/>
</dbReference>
<dbReference type="InterPro" id="IPR010918">
    <property type="entry name" value="PurM-like_C_dom"/>
</dbReference>
<feature type="binding site" evidence="2">
    <location>
        <position position="216"/>
    </location>
    <ligand>
        <name>ATP</name>
        <dbReference type="ChEBI" id="CHEBI:30616"/>
    </ligand>
</feature>
<feature type="binding site" evidence="2">
    <location>
        <position position="46"/>
    </location>
    <ligand>
        <name>Mg(2+)</name>
        <dbReference type="ChEBI" id="CHEBI:18420"/>
        <label>2</label>
    </ligand>
</feature>
<dbReference type="InParanoid" id="A0A1M7FG11"/>
<feature type="binding site" evidence="2">
    <location>
        <position position="217"/>
    </location>
    <ligand>
        <name>Mg(2+)</name>
        <dbReference type="ChEBI" id="CHEBI:18420"/>
        <label>5</label>
    </ligand>
</feature>
<dbReference type="PANTHER" id="PTHR30270">
    <property type="entry name" value="THIAMINE-MONOPHOSPHATE KINASE"/>
    <property type="match status" value="1"/>
</dbReference>
<feature type="binding site" evidence="2">
    <location>
        <position position="29"/>
    </location>
    <ligand>
        <name>Mg(2+)</name>
        <dbReference type="ChEBI" id="CHEBI:18420"/>
        <label>4</label>
    </ligand>
</feature>
<dbReference type="Gene3D" id="3.30.1330.10">
    <property type="entry name" value="PurM-like, N-terminal domain"/>
    <property type="match status" value="1"/>
</dbReference>
<evidence type="ECO:0000259" key="3">
    <source>
        <dbReference type="Pfam" id="PF00586"/>
    </source>
</evidence>
<dbReference type="HAMAP" id="MF_02128">
    <property type="entry name" value="TMP_kinase"/>
    <property type="match status" value="1"/>
</dbReference>
<dbReference type="OrthoDB" id="9802811at2"/>
<feature type="binding site" evidence="2">
    <location>
        <position position="53"/>
    </location>
    <ligand>
        <name>substrate</name>
    </ligand>
</feature>
<dbReference type="Proteomes" id="UP000190911">
    <property type="component" value="Chromosome I"/>
</dbReference>
<dbReference type="NCBIfam" id="TIGR01379">
    <property type="entry name" value="thiL"/>
    <property type="match status" value="1"/>
</dbReference>
<feature type="binding site" evidence="2">
    <location>
        <position position="74"/>
    </location>
    <ligand>
        <name>Mg(2+)</name>
        <dbReference type="ChEBI" id="CHEBI:18420"/>
        <label>3</label>
    </ligand>
</feature>
<dbReference type="FunCoup" id="A0A1M7FG11">
    <property type="interactions" value="411"/>
</dbReference>
<dbReference type="InterPro" id="IPR036921">
    <property type="entry name" value="PurM-like_N_sf"/>
</dbReference>
<comment type="caution">
    <text evidence="2">Lacks conserved residue(s) required for the propagation of feature annotation.</text>
</comment>
<protein>
    <recommendedName>
        <fullName evidence="2">Thiamine-monophosphate kinase</fullName>
        <shortName evidence="2">TMP kinase</shortName>
        <shortName evidence="2">Thiamine-phosphate kinase</shortName>
        <ecNumber evidence="2">2.7.4.16</ecNumber>
    </recommendedName>
</protein>
<dbReference type="Gene3D" id="3.90.650.10">
    <property type="entry name" value="PurM-like C-terminal domain"/>
    <property type="match status" value="1"/>
</dbReference>
<dbReference type="Pfam" id="PF00586">
    <property type="entry name" value="AIRS"/>
    <property type="match status" value="1"/>
</dbReference>
<evidence type="ECO:0000256" key="2">
    <source>
        <dbReference type="HAMAP-Rule" id="MF_02128"/>
    </source>
</evidence>
<dbReference type="SUPFAM" id="SSF56042">
    <property type="entry name" value="PurM C-terminal domain-like"/>
    <property type="match status" value="1"/>
</dbReference>
<keyword evidence="6" id="KW-1185">Reference proteome</keyword>
<organism evidence="5 6">
    <name type="scientific">Vreelandella subglaciescola</name>
    <dbReference type="NCBI Taxonomy" id="29571"/>
    <lineage>
        <taxon>Bacteria</taxon>
        <taxon>Pseudomonadati</taxon>
        <taxon>Pseudomonadota</taxon>
        <taxon>Gammaproteobacteria</taxon>
        <taxon>Oceanospirillales</taxon>
        <taxon>Halomonadaceae</taxon>
        <taxon>Vreelandella</taxon>
    </lineage>
</organism>
<feature type="binding site" evidence="2">
    <location>
        <position position="29"/>
    </location>
    <ligand>
        <name>Mg(2+)</name>
        <dbReference type="ChEBI" id="CHEBI:18420"/>
        <label>3</label>
    </ligand>
</feature>
<dbReference type="UniPathway" id="UPA00060">
    <property type="reaction ID" value="UER00142"/>
</dbReference>
<feature type="domain" description="PurM-like C-terminal" evidence="4">
    <location>
        <begin position="157"/>
        <end position="302"/>
    </location>
</feature>
<feature type="binding site" evidence="2">
    <location>
        <begin position="127"/>
        <end position="128"/>
    </location>
    <ligand>
        <name>ATP</name>
        <dbReference type="ChEBI" id="CHEBI:30616"/>
    </ligand>
</feature>
<feature type="binding site" evidence="2">
    <location>
        <position position="214"/>
    </location>
    <ligand>
        <name>Mg(2+)</name>
        <dbReference type="ChEBI" id="CHEBI:18420"/>
        <label>3</label>
    </ligand>
</feature>
<accession>A0A1M7FG11</accession>
<dbReference type="GO" id="GO:0009228">
    <property type="term" value="P:thiamine biosynthetic process"/>
    <property type="evidence" value="ECO:0007669"/>
    <property type="project" value="UniProtKB-KW"/>
</dbReference>
<dbReference type="CDD" id="cd02194">
    <property type="entry name" value="ThiL"/>
    <property type="match status" value="1"/>
</dbReference>
<keyword evidence="2" id="KW-0479">Metal-binding</keyword>
<comment type="pathway">
    <text evidence="2">Cofactor biosynthesis; thiamine diphosphate biosynthesis; thiamine diphosphate from thiamine phosphate: step 1/1.</text>
</comment>
<reference evidence="5 6" key="1">
    <citation type="submission" date="2016-11" db="EMBL/GenBank/DDBJ databases">
        <authorList>
            <person name="Jaros S."/>
            <person name="Januszkiewicz K."/>
            <person name="Wedrychowicz H."/>
        </authorList>
    </citation>
    <scope>NUCLEOTIDE SEQUENCE [LARGE SCALE GENOMIC DNA]</scope>
    <source>
        <strain evidence="5 6">ACAM 12</strain>
    </source>
</reference>
<feature type="binding site" evidence="2">
    <location>
        <position position="74"/>
    </location>
    <ligand>
        <name>Mg(2+)</name>
        <dbReference type="ChEBI" id="CHEBI:18420"/>
        <label>4</label>
    </ligand>
</feature>
<keyword evidence="2" id="KW-0808">Transferase</keyword>
<name>A0A1M7FG11_9GAMM</name>
<dbReference type="PIRSF" id="PIRSF005303">
    <property type="entry name" value="Thiam_monoph_kin"/>
    <property type="match status" value="1"/>
</dbReference>